<dbReference type="Pfam" id="PF14676">
    <property type="entry name" value="FANCI_S2"/>
    <property type="match status" value="1"/>
</dbReference>
<feature type="domain" description="FANCI solenoid 4" evidence="5">
    <location>
        <begin position="1017"/>
        <end position="1260"/>
    </location>
</feature>
<dbReference type="InterPro" id="IPR029312">
    <property type="entry name" value="FANCI_HD2"/>
</dbReference>
<dbReference type="EMBL" id="JARGDH010000004">
    <property type="protein sequence ID" value="KAL0269203.1"/>
    <property type="molecule type" value="Genomic_DNA"/>
</dbReference>
<evidence type="ECO:0000256" key="1">
    <source>
        <dbReference type="SAM" id="MobiDB-lite"/>
    </source>
</evidence>
<feature type="region of interest" description="Disordered" evidence="1">
    <location>
        <begin position="1270"/>
        <end position="1296"/>
    </location>
</feature>
<dbReference type="InterPro" id="IPR016024">
    <property type="entry name" value="ARM-type_fold"/>
</dbReference>
<comment type="caution">
    <text evidence="8">The sequence shown here is derived from an EMBL/GenBank/DDBJ whole genome shotgun (WGS) entry which is preliminary data.</text>
</comment>
<feature type="domain" description="FANCI solenoid 2" evidence="3">
    <location>
        <begin position="370"/>
        <end position="519"/>
    </location>
</feature>
<dbReference type="Pfam" id="PF14679">
    <property type="entry name" value="FANCI_HD1"/>
    <property type="match status" value="1"/>
</dbReference>
<feature type="domain" description="FANCI solenoid 3" evidence="4">
    <location>
        <begin position="785"/>
        <end position="1003"/>
    </location>
</feature>
<name>A0AAW2HHQ6_9NEOP</name>
<dbReference type="InterPro" id="IPR029308">
    <property type="entry name" value="FANCI_S1"/>
</dbReference>
<evidence type="ECO:0000259" key="5">
    <source>
        <dbReference type="Pfam" id="PF14678"/>
    </source>
</evidence>
<protein>
    <recommendedName>
        <fullName evidence="9">Fanconi anemia group I protein</fullName>
    </recommendedName>
</protein>
<dbReference type="SUPFAM" id="SSF48371">
    <property type="entry name" value="ARM repeat"/>
    <property type="match status" value="1"/>
</dbReference>
<feature type="region of interest" description="Disordered" evidence="1">
    <location>
        <begin position="755"/>
        <end position="778"/>
    </location>
</feature>
<proteinExistence type="predicted"/>
<dbReference type="PANTHER" id="PTHR21818:SF0">
    <property type="entry name" value="FANCONI ANEMIA GROUP I PROTEIN"/>
    <property type="match status" value="1"/>
</dbReference>
<dbReference type="InterPro" id="IPR029313">
    <property type="entry name" value="FANCI_S3"/>
</dbReference>
<feature type="domain" description="FANCI solenoid 1" evidence="2">
    <location>
        <begin position="60"/>
        <end position="270"/>
    </location>
</feature>
<dbReference type="Pfam" id="PF14675">
    <property type="entry name" value="FANCI_S1"/>
    <property type="match status" value="1"/>
</dbReference>
<accession>A0AAW2HHQ6</accession>
<evidence type="ECO:0008006" key="9">
    <source>
        <dbReference type="Google" id="ProtNLM"/>
    </source>
</evidence>
<dbReference type="GO" id="GO:0070182">
    <property type="term" value="F:DNA polymerase binding"/>
    <property type="evidence" value="ECO:0007669"/>
    <property type="project" value="TreeGrafter"/>
</dbReference>
<gene>
    <name evidence="8" type="ORF">PYX00_007013</name>
</gene>
<evidence type="ECO:0000259" key="7">
    <source>
        <dbReference type="Pfam" id="PF14680"/>
    </source>
</evidence>
<dbReference type="EMBL" id="JARGDH010000004">
    <property type="protein sequence ID" value="KAL0269204.1"/>
    <property type="molecule type" value="Genomic_DNA"/>
</dbReference>
<reference evidence="8" key="1">
    <citation type="journal article" date="2024" name="Gigascience">
        <title>Chromosome-level genome of the poultry shaft louse Menopon gallinae provides insight into the host-switching and adaptive evolution of parasitic lice.</title>
        <authorList>
            <person name="Xu Y."/>
            <person name="Ma L."/>
            <person name="Liu S."/>
            <person name="Liang Y."/>
            <person name="Liu Q."/>
            <person name="He Z."/>
            <person name="Tian L."/>
            <person name="Duan Y."/>
            <person name="Cai W."/>
            <person name="Li H."/>
            <person name="Song F."/>
        </authorList>
    </citation>
    <scope>NUCLEOTIDE SEQUENCE</scope>
    <source>
        <strain evidence="8">Cailab_2023a</strain>
    </source>
</reference>
<evidence type="ECO:0000259" key="3">
    <source>
        <dbReference type="Pfam" id="PF14676"/>
    </source>
</evidence>
<dbReference type="InterPro" id="IPR029314">
    <property type="entry name" value="FANCI_S4"/>
</dbReference>
<evidence type="ECO:0000259" key="6">
    <source>
        <dbReference type="Pfam" id="PF14679"/>
    </source>
</evidence>
<evidence type="ECO:0000259" key="2">
    <source>
        <dbReference type="Pfam" id="PF14675"/>
    </source>
</evidence>
<evidence type="ECO:0000313" key="8">
    <source>
        <dbReference type="EMBL" id="KAL0269203.1"/>
    </source>
</evidence>
<dbReference type="Pfam" id="PF14678">
    <property type="entry name" value="FANCI_S4"/>
    <property type="match status" value="1"/>
</dbReference>
<organism evidence="8">
    <name type="scientific">Menopon gallinae</name>
    <name type="common">poultry shaft louse</name>
    <dbReference type="NCBI Taxonomy" id="328185"/>
    <lineage>
        <taxon>Eukaryota</taxon>
        <taxon>Metazoa</taxon>
        <taxon>Ecdysozoa</taxon>
        <taxon>Arthropoda</taxon>
        <taxon>Hexapoda</taxon>
        <taxon>Insecta</taxon>
        <taxon>Pterygota</taxon>
        <taxon>Neoptera</taxon>
        <taxon>Paraneoptera</taxon>
        <taxon>Psocodea</taxon>
        <taxon>Troctomorpha</taxon>
        <taxon>Phthiraptera</taxon>
        <taxon>Amblycera</taxon>
        <taxon>Menoponidae</taxon>
        <taxon>Menopon</taxon>
    </lineage>
</organism>
<feature type="compositionally biased region" description="Basic and acidic residues" evidence="1">
    <location>
        <begin position="755"/>
        <end position="775"/>
    </location>
</feature>
<dbReference type="PANTHER" id="PTHR21818">
    <property type="entry name" value="BC025462 PROTEIN"/>
    <property type="match status" value="1"/>
</dbReference>
<dbReference type="InterPro" id="IPR026171">
    <property type="entry name" value="FANCI"/>
</dbReference>
<dbReference type="Pfam" id="PF14680">
    <property type="entry name" value="FANCI_HD2"/>
    <property type="match status" value="1"/>
</dbReference>
<dbReference type="GO" id="GO:0006281">
    <property type="term" value="P:DNA repair"/>
    <property type="evidence" value="ECO:0007669"/>
    <property type="project" value="InterPro"/>
</dbReference>
<evidence type="ECO:0000259" key="4">
    <source>
        <dbReference type="Pfam" id="PF14677"/>
    </source>
</evidence>
<feature type="domain" description="FANCI helical" evidence="6">
    <location>
        <begin position="278"/>
        <end position="362"/>
    </location>
</feature>
<sequence length="1296" mass="146781">MQNELLKLQEHDDVKALQNYVENLDVKYVCSELDTICTRENGSVVLQILLNAISSTASSQEKRMKIVRKVVQNIEDKSIPAKLTEKLVGVLSTQMDSFSASNIITLIDYCLQMMRESNRADGYSCWKDLIPKLLNKVVEEDFIEHNGSRMKGSEYKSEVIIAICLFDWPDGIVTDVASMFIDVSLTSEEHLKVVNKLCKGISTINMQEIPPLVHQMLQLTKEQHFMPLFLALAQLFEEKIYSNSSNHLNNGLKEIQAVEGTVLYHIYSTVSTLGPHSVKDFLKTLKECANSPGFILTPFTLTLLLCISCVSYTFEEEVLSIIKSAILRNFVEEEKILDSAWIDSVVPAVVPINDIFEKIILNSSRERDKVVKGLINLGFSLLSTHKLRGREVQCEKIWSLASFIMIRITNKYSDLTGSILQTLANQIPQVHESTQYTDLLFHVIRKNPITVIDCSTVMIQLLDTICGKLPGSIGRRVIAVILPLTKMSHSFRDNLIILLRKSLFSRNRECREMAVVGMLELLKNLKISNLRTLSQSISQSYRGLTQIYSQACADPAASNSNEGLCLELLYILREVFKHQHEVKTVFYRGLYESVYVNPELGCHALDSLQNQFDQFYRPGNDIPPLDFEKTVAIHGNNPVLLEPLAHLTLSIGLILAKVEESSSGCLKLREMFDSLCQRMSDSDIPHFILGKEPCDGSTEGSVKEEEVRQILGVYEALMGYTVCTWTKDSSKHGEMLSSLFRAFCRLADFTRNLGKPDKKDKGKGDGGEKKKEKSKASPFKFPSSVMNFKCVCRMLSILYENSLTWASEESVAPVKNKRELHRYCLNATLTLLKQAKLVPATELSKDSPSLGYLTKIGRVIFTKCVQRVGEMIEFDRVSAVLVLECFAELIQLVLSNFQEKFTAFFGDICGNANIRVSEQLKSVIIELLEQLNTVLKDDLEDDAKEEEAQIRKTSILLVTICTALSGQLVRGTEAQQVLERVKRICKEVKVESPTVAKSVLCLLLNLYSKTKCGSLLLDLTLCLCDNMPLIDDEMKVVEHTVYKIVNSKTANSCVIAVCDALRVHVNQVEWIVARLKSELLILSHSTNNSEKNEDLCERERELCRQITYSMRILSLLCTMAIPPGVYADAVLKELGNFYNKLTTVTKYFILKVGKYHHQLLDSKFDKTVKLVDHDLSKNMYCFTEHVIADGTTGIEQSKKDPTFLKNKSLRETKIIPKVIFEKEQFQKFVIQLSNKAKINMVGQTKYALARDYRLYAKQVKEILEKENIQLDDVDMENDDAERDEEEQDSKRPRLED</sequence>
<feature type="domain" description="FANCI helical" evidence="7">
    <location>
        <begin position="541"/>
        <end position="750"/>
    </location>
</feature>
<dbReference type="Pfam" id="PF14677">
    <property type="entry name" value="FANCI_S3"/>
    <property type="match status" value="1"/>
</dbReference>
<dbReference type="EMBL" id="JARGDH010000004">
    <property type="protein sequence ID" value="KAL0269205.1"/>
    <property type="molecule type" value="Genomic_DNA"/>
</dbReference>
<dbReference type="InterPro" id="IPR029310">
    <property type="entry name" value="FANCI_HD1"/>
</dbReference>
<feature type="compositionally biased region" description="Acidic residues" evidence="1">
    <location>
        <begin position="1270"/>
        <end position="1287"/>
    </location>
</feature>
<dbReference type="InterPro" id="IPR029315">
    <property type="entry name" value="FANCI_S2"/>
</dbReference>